<dbReference type="RefSeq" id="WP_354700231.1">
    <property type="nucleotide sequence ID" value="NZ_CP114014.1"/>
</dbReference>
<proteinExistence type="predicted"/>
<dbReference type="Pfam" id="PF00753">
    <property type="entry name" value="Lactamase_B"/>
    <property type="match status" value="1"/>
</dbReference>
<protein>
    <recommendedName>
        <fullName evidence="1">Metallo-beta-lactamase domain-containing protein</fullName>
    </recommendedName>
</protein>
<dbReference type="SMART" id="SM00849">
    <property type="entry name" value="Lactamase_B"/>
    <property type="match status" value="1"/>
</dbReference>
<evidence type="ECO:0000259" key="1">
    <source>
        <dbReference type="SMART" id="SM00849"/>
    </source>
</evidence>
<dbReference type="CDD" id="cd07721">
    <property type="entry name" value="yflN-like_MBL-fold"/>
    <property type="match status" value="1"/>
</dbReference>
<dbReference type="InterPro" id="IPR001279">
    <property type="entry name" value="Metallo-B-lactamas"/>
</dbReference>
<dbReference type="Gene3D" id="3.60.15.10">
    <property type="entry name" value="Ribonuclease Z/Hydroxyacylglutathione hydrolase-like"/>
    <property type="match status" value="1"/>
</dbReference>
<dbReference type="AlphaFoldDB" id="A0AAU7APY5"/>
<dbReference type="KEGG" id="parq:DSM112329_00497"/>
<feature type="domain" description="Metallo-beta-lactamase" evidence="1">
    <location>
        <begin position="18"/>
        <end position="202"/>
    </location>
</feature>
<dbReference type="PANTHER" id="PTHR42951">
    <property type="entry name" value="METALLO-BETA-LACTAMASE DOMAIN-CONTAINING"/>
    <property type="match status" value="1"/>
</dbReference>
<dbReference type="EMBL" id="CP114014">
    <property type="protein sequence ID" value="XAY03677.1"/>
    <property type="molecule type" value="Genomic_DNA"/>
</dbReference>
<dbReference type="PANTHER" id="PTHR42951:SF17">
    <property type="entry name" value="METALLO-BETA-LACTAMASE DOMAIN-CONTAINING PROTEIN"/>
    <property type="match status" value="1"/>
</dbReference>
<organism evidence="2">
    <name type="scientific">Paraconexibacter sp. AEG42_29</name>
    <dbReference type="NCBI Taxonomy" id="2997339"/>
    <lineage>
        <taxon>Bacteria</taxon>
        <taxon>Bacillati</taxon>
        <taxon>Actinomycetota</taxon>
        <taxon>Thermoleophilia</taxon>
        <taxon>Solirubrobacterales</taxon>
        <taxon>Paraconexibacteraceae</taxon>
        <taxon>Paraconexibacter</taxon>
    </lineage>
</organism>
<name>A0AAU7APY5_9ACTN</name>
<dbReference type="InterPro" id="IPR050855">
    <property type="entry name" value="NDM-1-like"/>
</dbReference>
<accession>A0AAU7APY5</accession>
<dbReference type="InterPro" id="IPR036866">
    <property type="entry name" value="RibonucZ/Hydroxyglut_hydro"/>
</dbReference>
<dbReference type="SUPFAM" id="SSF56281">
    <property type="entry name" value="Metallo-hydrolase/oxidoreductase"/>
    <property type="match status" value="1"/>
</dbReference>
<evidence type="ECO:0000313" key="2">
    <source>
        <dbReference type="EMBL" id="XAY03677.1"/>
    </source>
</evidence>
<sequence>MEQIADDVFQISMMLRHGVNAYVIGDVLVDAGGPPFGPRIVQELRAEQHSVRLHVLTHARGDHAGGSHAIVKELGVPVWAGWNDADTVESGKVVATGPLAPAMRAMGNFEGVKVEKKLREGHKVGPGFVVLDTPGRTPGHISLWRESDRVLLCGDVWLNMNMKTTKSGLRPPPRAQTIDPEANREAARRLAALEPAVVGFGHGPVLRENAAERLAAWVAKKLG</sequence>
<gene>
    <name evidence="2" type="ORF">DSM112329_00497</name>
</gene>
<reference evidence="2" key="1">
    <citation type="submission" date="2022-12" db="EMBL/GenBank/DDBJ databases">
        <title>Paraconexibacter alkalitolerans sp. nov. and Baekduia alba sp. nov., isolated from soil and emended description of the genera Paraconexibacter (Chun et al., 2020) and Baekduia (An et al., 2020).</title>
        <authorList>
            <person name="Vieira S."/>
            <person name="Huber K.J."/>
            <person name="Geppert A."/>
            <person name="Wolf J."/>
            <person name="Neumann-Schaal M."/>
            <person name="Muesken M."/>
            <person name="Overmann J."/>
        </authorList>
    </citation>
    <scope>NUCLEOTIDE SEQUENCE</scope>
    <source>
        <strain evidence="2">AEG42_29</strain>
    </source>
</reference>